<reference evidence="11 12" key="1">
    <citation type="journal article" date="2013" name="BMC Genomics">
        <title>The miniature genome of a carnivorous plant Genlisea aurea contains a low number of genes and short non-coding sequences.</title>
        <authorList>
            <person name="Leushkin E.V."/>
            <person name="Sutormin R.A."/>
            <person name="Nabieva E.R."/>
            <person name="Penin A.A."/>
            <person name="Kondrashov A.S."/>
            <person name="Logacheva M.D."/>
        </authorList>
    </citation>
    <scope>NUCLEOTIDE SEQUENCE [LARGE SCALE GENOMIC DNA]</scope>
</reference>
<protein>
    <recommendedName>
        <fullName evidence="3">protein-serine/threonine phosphatase</fullName>
        <ecNumber evidence="3">3.1.3.16</ecNumber>
    </recommendedName>
</protein>
<evidence type="ECO:0000313" key="12">
    <source>
        <dbReference type="Proteomes" id="UP000015453"/>
    </source>
</evidence>
<dbReference type="SUPFAM" id="SSF81606">
    <property type="entry name" value="PP2C-like"/>
    <property type="match status" value="1"/>
</dbReference>
<dbReference type="PROSITE" id="PS51746">
    <property type="entry name" value="PPM_2"/>
    <property type="match status" value="1"/>
</dbReference>
<dbReference type="Pfam" id="PF00498">
    <property type="entry name" value="FHA"/>
    <property type="match status" value="1"/>
</dbReference>
<dbReference type="GO" id="GO:0016301">
    <property type="term" value="F:kinase activity"/>
    <property type="evidence" value="ECO:0007669"/>
    <property type="project" value="UniProtKB-KW"/>
</dbReference>
<dbReference type="InterPro" id="IPR000253">
    <property type="entry name" value="FHA_dom"/>
</dbReference>
<feature type="domain" description="PPM-type phosphatase" evidence="10">
    <location>
        <begin position="123"/>
        <end position="351"/>
    </location>
</feature>
<dbReference type="InterPro" id="IPR008984">
    <property type="entry name" value="SMAD_FHA_dom_sf"/>
</dbReference>
<keyword evidence="12" id="KW-1185">Reference proteome</keyword>
<keyword evidence="11" id="KW-0418">Kinase</keyword>
<evidence type="ECO:0000256" key="7">
    <source>
        <dbReference type="ARBA" id="ARBA00022912"/>
    </source>
</evidence>
<evidence type="ECO:0000256" key="2">
    <source>
        <dbReference type="ARBA" id="ARBA00001946"/>
    </source>
</evidence>
<evidence type="ECO:0000313" key="11">
    <source>
        <dbReference type="EMBL" id="EPS74391.1"/>
    </source>
</evidence>
<dbReference type="GO" id="GO:0046872">
    <property type="term" value="F:metal ion binding"/>
    <property type="evidence" value="ECO:0007669"/>
    <property type="project" value="UniProtKB-KW"/>
</dbReference>
<dbReference type="PANTHER" id="PTHR13832">
    <property type="entry name" value="PROTEIN PHOSPHATASE 2C"/>
    <property type="match status" value="1"/>
</dbReference>
<keyword evidence="8" id="KW-0464">Manganese</keyword>
<feature type="non-terminal residue" evidence="11">
    <location>
        <position position="351"/>
    </location>
</feature>
<keyword evidence="4" id="KW-0479">Metal-binding</keyword>
<dbReference type="GO" id="GO:0004722">
    <property type="term" value="F:protein serine/threonine phosphatase activity"/>
    <property type="evidence" value="ECO:0007669"/>
    <property type="project" value="UniProtKB-EC"/>
</dbReference>
<dbReference type="InterPro" id="IPR015655">
    <property type="entry name" value="PP2C"/>
</dbReference>
<dbReference type="Gene3D" id="2.60.200.20">
    <property type="match status" value="1"/>
</dbReference>
<dbReference type="Gene3D" id="3.60.40.10">
    <property type="entry name" value="PPM-type phosphatase domain"/>
    <property type="match status" value="1"/>
</dbReference>
<dbReference type="PROSITE" id="PS01032">
    <property type="entry name" value="PPM_1"/>
    <property type="match status" value="1"/>
</dbReference>
<evidence type="ECO:0000256" key="6">
    <source>
        <dbReference type="ARBA" id="ARBA00022842"/>
    </source>
</evidence>
<sequence length="351" mass="38434">LSLEVLSGPSCGLQYFFRSTNSSKLKVSIGRVSPGDVILKDSEVSGKHAMIYWNVNKLKWELVDMGSLNGTRLNSKVVRTSQSESRQWSDPVELSDGDTIILGTSSEISVRITSQAIPDLPFGIGKASDPMASRRGGKELPMEDVSFDKWPLPGYDQFGLFGIFDGHGGVDAATSVSKLMPEAVAEILSSSFTREKILRQCDSSDVLREAFRRTEARLANQYEGCTATVVLVWRDDQGNFFVQSANVGDSACIVNVGGKVTKMTEDHKISSHSERLRIQALGSPLGDRVTRLHGINLSRMLGDKFLKEQDGRFISEPYVSEACRMNAGGFVLVASDGFWDVVNAKRAVQVI</sequence>
<dbReference type="InterPro" id="IPR001932">
    <property type="entry name" value="PPM-type_phosphatase-like_dom"/>
</dbReference>
<evidence type="ECO:0000256" key="3">
    <source>
        <dbReference type="ARBA" id="ARBA00013081"/>
    </source>
</evidence>
<organism evidence="11 12">
    <name type="scientific">Genlisea aurea</name>
    <dbReference type="NCBI Taxonomy" id="192259"/>
    <lineage>
        <taxon>Eukaryota</taxon>
        <taxon>Viridiplantae</taxon>
        <taxon>Streptophyta</taxon>
        <taxon>Embryophyta</taxon>
        <taxon>Tracheophyta</taxon>
        <taxon>Spermatophyta</taxon>
        <taxon>Magnoliopsida</taxon>
        <taxon>eudicotyledons</taxon>
        <taxon>Gunneridae</taxon>
        <taxon>Pentapetalae</taxon>
        <taxon>asterids</taxon>
        <taxon>lamiids</taxon>
        <taxon>Lamiales</taxon>
        <taxon>Lentibulariaceae</taxon>
        <taxon>Genlisea</taxon>
    </lineage>
</organism>
<dbReference type="InterPro" id="IPR036457">
    <property type="entry name" value="PPM-type-like_dom_sf"/>
</dbReference>
<gene>
    <name evidence="11" type="ORF">M569_00364</name>
</gene>
<dbReference type="InterPro" id="IPR000222">
    <property type="entry name" value="PP2C_BS"/>
</dbReference>
<dbReference type="OrthoDB" id="420076at2759"/>
<name>S8DA79_9LAMI</name>
<dbReference type="EC" id="3.1.3.16" evidence="3"/>
<comment type="caution">
    <text evidence="11">The sequence shown here is derived from an EMBL/GenBank/DDBJ whole genome shotgun (WGS) entry which is preliminary data.</text>
</comment>
<evidence type="ECO:0000256" key="8">
    <source>
        <dbReference type="ARBA" id="ARBA00023211"/>
    </source>
</evidence>
<dbReference type="PROSITE" id="PS50006">
    <property type="entry name" value="FHA_DOMAIN"/>
    <property type="match status" value="1"/>
</dbReference>
<evidence type="ECO:0000256" key="5">
    <source>
        <dbReference type="ARBA" id="ARBA00022801"/>
    </source>
</evidence>
<evidence type="ECO:0000259" key="9">
    <source>
        <dbReference type="PROSITE" id="PS50006"/>
    </source>
</evidence>
<keyword evidence="6" id="KW-0460">Magnesium</keyword>
<evidence type="ECO:0000256" key="4">
    <source>
        <dbReference type="ARBA" id="ARBA00022723"/>
    </source>
</evidence>
<evidence type="ECO:0000259" key="10">
    <source>
        <dbReference type="PROSITE" id="PS51746"/>
    </source>
</evidence>
<dbReference type="AlphaFoldDB" id="S8DA79"/>
<dbReference type="SMART" id="SM00240">
    <property type="entry name" value="FHA"/>
    <property type="match status" value="1"/>
</dbReference>
<accession>S8DA79</accession>
<keyword evidence="5" id="KW-0378">Hydrolase</keyword>
<dbReference type="SUPFAM" id="SSF49879">
    <property type="entry name" value="SMAD/FHA domain"/>
    <property type="match status" value="1"/>
</dbReference>
<keyword evidence="11" id="KW-0808">Transferase</keyword>
<dbReference type="PANTHER" id="PTHR13832:SF643">
    <property type="entry name" value="PROTEIN PHOSPHATASE 2C-RELATED"/>
    <property type="match status" value="1"/>
</dbReference>
<dbReference type="SMART" id="SM00332">
    <property type="entry name" value="PP2Cc"/>
    <property type="match status" value="1"/>
</dbReference>
<feature type="non-terminal residue" evidence="11">
    <location>
        <position position="1"/>
    </location>
</feature>
<comment type="cofactor">
    <cofactor evidence="2">
        <name>Mg(2+)</name>
        <dbReference type="ChEBI" id="CHEBI:18420"/>
    </cofactor>
</comment>
<dbReference type="Proteomes" id="UP000015453">
    <property type="component" value="Unassembled WGS sequence"/>
</dbReference>
<keyword evidence="7" id="KW-0904">Protein phosphatase</keyword>
<proteinExistence type="predicted"/>
<dbReference type="CDD" id="cd00143">
    <property type="entry name" value="PP2Cc"/>
    <property type="match status" value="1"/>
</dbReference>
<dbReference type="EMBL" id="AUSU01000087">
    <property type="protein sequence ID" value="EPS74391.1"/>
    <property type="molecule type" value="Genomic_DNA"/>
</dbReference>
<evidence type="ECO:0000256" key="1">
    <source>
        <dbReference type="ARBA" id="ARBA00001936"/>
    </source>
</evidence>
<feature type="domain" description="FHA" evidence="9">
    <location>
        <begin position="27"/>
        <end position="78"/>
    </location>
</feature>
<comment type="cofactor">
    <cofactor evidence="1">
        <name>Mn(2+)</name>
        <dbReference type="ChEBI" id="CHEBI:29035"/>
    </cofactor>
</comment>
<dbReference type="Pfam" id="PF00481">
    <property type="entry name" value="PP2C"/>
    <property type="match status" value="1"/>
</dbReference>